<dbReference type="InterPro" id="IPR000600">
    <property type="entry name" value="ROK"/>
</dbReference>
<dbReference type="Gene3D" id="3.30.420.40">
    <property type="match status" value="2"/>
</dbReference>
<dbReference type="EMBL" id="ACKP02000049">
    <property type="protein sequence ID" value="EEX76400.1"/>
    <property type="molecule type" value="Genomic_DNA"/>
</dbReference>
<dbReference type="EMBL" id="CP002637">
    <property type="protein sequence ID" value="AEB99437.1"/>
    <property type="molecule type" value="Genomic_DNA"/>
</dbReference>
<sequence length="311" mass="32644">MEENFICLDIGGTSIKYALAAGGRLREKGSVPTEGRTAGAQGVAEKVLAIVDAFRGRGVAGVAISTLGIVDPVAGKVIYAGPSIKDYTGFALKALVEEATGLSCTVENDVNCAGLGEYWLGAGRGVRSLVCLTVGTDVGASILFNGRLWRGANYSAGEAGSMRLAGGRFGDLASVRRMVQSAAKAHGIAEELDGETVFAWARAGDADAVNAIARLIAPLAEGIANICYMLNPERIVLGGAVMAERQYLAPRILADLEEAVPRPFRSATQLAFAELGNDAGLMGALYHFLQRRRDAQERAQNRETGEAGKVR</sequence>
<evidence type="ECO:0000256" key="1">
    <source>
        <dbReference type="ARBA" id="ARBA00006479"/>
    </source>
</evidence>
<dbReference type="InterPro" id="IPR043129">
    <property type="entry name" value="ATPase_NBD"/>
</dbReference>
<keyword evidence="5" id="KW-1185">Reference proteome</keyword>
<proteinExistence type="inferred from homology"/>
<dbReference type="SUPFAM" id="SSF53067">
    <property type="entry name" value="Actin-like ATPase domain"/>
    <property type="match status" value="1"/>
</dbReference>
<dbReference type="Proteomes" id="UP000003505">
    <property type="component" value="Unassembled WGS sequence"/>
</dbReference>
<dbReference type="AlphaFoldDB" id="C9LXL7"/>
<dbReference type="HOGENOM" id="CLU_036604_0_2_9"/>
<dbReference type="PANTHER" id="PTHR18964">
    <property type="entry name" value="ROK (REPRESSOR, ORF, KINASE) FAMILY"/>
    <property type="match status" value="1"/>
</dbReference>
<dbReference type="Pfam" id="PF00480">
    <property type="entry name" value="ROK"/>
    <property type="match status" value="1"/>
</dbReference>
<dbReference type="PANTHER" id="PTHR18964:SF165">
    <property type="entry name" value="BETA-GLUCOSIDE KINASE"/>
    <property type="match status" value="1"/>
</dbReference>
<comment type="similarity">
    <text evidence="1">Belongs to the ROK (NagC/XylR) family.</text>
</comment>
<protein>
    <submittedName>
        <fullName evidence="3">ROK family protein</fullName>
    </submittedName>
</protein>
<evidence type="ECO:0000313" key="5">
    <source>
        <dbReference type="Proteomes" id="UP000011124"/>
    </source>
</evidence>
<dbReference type="STRING" id="546271.Selsp_0465"/>
<dbReference type="KEGG" id="ssg:Selsp_0465"/>
<dbReference type="CDD" id="cd24068">
    <property type="entry name" value="ASKHA_NBD_ROK_FnNanK-like"/>
    <property type="match status" value="1"/>
</dbReference>
<organism evidence="3 4">
    <name type="scientific">Selenomonas sputigena (strain ATCC 35185 / DSM 20758 / CCUG 44933 / VPI D19B-28)</name>
    <dbReference type="NCBI Taxonomy" id="546271"/>
    <lineage>
        <taxon>Bacteria</taxon>
        <taxon>Bacillati</taxon>
        <taxon>Bacillota</taxon>
        <taxon>Negativicutes</taxon>
        <taxon>Selenomonadales</taxon>
        <taxon>Selenomonadaceae</taxon>
        <taxon>Selenomonas</taxon>
    </lineage>
</organism>
<accession>C9LXL7</accession>
<dbReference type="OrthoDB" id="9795247at2"/>
<dbReference type="Proteomes" id="UP000011124">
    <property type="component" value="Chromosome"/>
</dbReference>
<gene>
    <name evidence="2" type="ordered locus">Selsp_0465</name>
    <name evidence="3" type="ORF">SELSPUOL_02225</name>
</gene>
<evidence type="ECO:0000313" key="4">
    <source>
        <dbReference type="Proteomes" id="UP000003505"/>
    </source>
</evidence>
<name>C9LXL7_SELS3</name>
<reference evidence="2 5" key="2">
    <citation type="submission" date="2011-04" db="EMBL/GenBank/DDBJ databases">
        <title>The complete genome of Selenomonas sputigena DSM 20758.</title>
        <authorList>
            <consortium name="US DOE Joint Genome Institute (JGI-PGF)"/>
            <person name="Lucas S."/>
            <person name="Copeland A."/>
            <person name="Lapidus A."/>
            <person name="Bruce D."/>
            <person name="Goodwin L."/>
            <person name="Pitluck S."/>
            <person name="Peters L."/>
            <person name="Kyrpides N."/>
            <person name="Mavromatis K."/>
            <person name="Ivanova N."/>
            <person name="Ovchinnikova G."/>
            <person name="Teshima H."/>
            <person name="Detter J.C."/>
            <person name="Tapia R."/>
            <person name="Han C."/>
            <person name="Land M."/>
            <person name="Hauser L."/>
            <person name="Markowitz V."/>
            <person name="Cheng J.-F."/>
            <person name="Hugenholtz P."/>
            <person name="Woyke T."/>
            <person name="Wu D."/>
            <person name="Gronow S."/>
            <person name="Wellnitz S."/>
            <person name="Schneider S."/>
            <person name="Klenk H.-P."/>
            <person name="Eisen J.A."/>
        </authorList>
    </citation>
    <scope>NUCLEOTIDE SEQUENCE [LARGE SCALE GENOMIC DNA]</scope>
    <source>
        <strain evidence="2">ATCC 35185</strain>
        <strain evidence="5">ATCC 35185 / DSM 20758 / VPI D19B-28</strain>
    </source>
</reference>
<evidence type="ECO:0000313" key="3">
    <source>
        <dbReference type="EMBL" id="EEX76400.1"/>
    </source>
</evidence>
<evidence type="ECO:0000313" key="2">
    <source>
        <dbReference type="EMBL" id="AEB99437.1"/>
    </source>
</evidence>
<dbReference type="eggNOG" id="COG1940">
    <property type="taxonomic scope" value="Bacteria"/>
</dbReference>
<reference evidence="3 4" key="1">
    <citation type="submission" date="2009-09" db="EMBL/GenBank/DDBJ databases">
        <authorList>
            <person name="Weinstock G."/>
            <person name="Sodergren E."/>
            <person name="Clifton S."/>
            <person name="Fulton L."/>
            <person name="Fulton B."/>
            <person name="Courtney L."/>
            <person name="Fronick C."/>
            <person name="Harrison M."/>
            <person name="Strong C."/>
            <person name="Farmer C."/>
            <person name="Delahaunty K."/>
            <person name="Markovic C."/>
            <person name="Hall O."/>
            <person name="Minx P."/>
            <person name="Tomlinson C."/>
            <person name="Mitreva M."/>
            <person name="Nelson J."/>
            <person name="Hou S."/>
            <person name="Wollam A."/>
            <person name="Pepin K.H."/>
            <person name="Johnson M."/>
            <person name="Bhonagiri V."/>
            <person name="Nash W.E."/>
            <person name="Warren W."/>
            <person name="Chinwalla A."/>
            <person name="Mardis E.R."/>
            <person name="Wilson R.K."/>
        </authorList>
    </citation>
    <scope>NUCLEOTIDE SEQUENCE [LARGE SCALE GENOMIC DNA]</scope>
    <source>
        <strain evidence="3">ATCC 35185</strain>
        <strain evidence="4">ATCC 35185 / DSM 20758 / VPI D19B-28</strain>
    </source>
</reference>
<dbReference type="RefSeq" id="WP_006193567.1">
    <property type="nucleotide sequence ID" value="NC_015437.1"/>
</dbReference>